<accession>A0AAQ0BRV4</accession>
<evidence type="ECO:0000313" key="1">
    <source>
        <dbReference type="EMBL" id="QPQ90745.1"/>
    </source>
</evidence>
<dbReference type="EMBL" id="CP099583">
    <property type="protein sequence ID" value="USS43220.1"/>
    <property type="molecule type" value="Genomic_DNA"/>
</dbReference>
<dbReference type="GeneID" id="45695520"/>
<dbReference type="InterPro" id="IPR010287">
    <property type="entry name" value="DUF892_YciF-like"/>
</dbReference>
<dbReference type="Proteomes" id="UP001056386">
    <property type="component" value="Chromosome 2"/>
</dbReference>
<dbReference type="RefSeq" id="WP_012733199.1">
    <property type="nucleotide sequence ID" value="NZ_CP021075.1"/>
</dbReference>
<dbReference type="InterPro" id="IPR009078">
    <property type="entry name" value="Ferritin-like_SF"/>
</dbReference>
<dbReference type="Pfam" id="PF05974">
    <property type="entry name" value="DUF892"/>
    <property type="match status" value="1"/>
</dbReference>
<dbReference type="InterPro" id="IPR012347">
    <property type="entry name" value="Ferritin-like"/>
</dbReference>
<reference evidence="2" key="2">
    <citation type="submission" date="2022-06" db="EMBL/GenBank/DDBJ databases">
        <title>Draft genome sequence of Burkholderia glumae strain GR20004 isolated from rice panicle showing bacterial panicle blight.</title>
        <authorList>
            <person name="Choi S.Y."/>
            <person name="Lee Y.H."/>
        </authorList>
    </citation>
    <scope>NUCLEOTIDE SEQUENCE</scope>
    <source>
        <strain evidence="2">GR20004</strain>
    </source>
</reference>
<dbReference type="EMBL" id="CP065600">
    <property type="protein sequence ID" value="QPQ90745.1"/>
    <property type="molecule type" value="Genomic_DNA"/>
</dbReference>
<reference evidence="1 3" key="1">
    <citation type="submission" date="2020-12" db="EMBL/GenBank/DDBJ databases">
        <title>FDA dAtabase for Regulatory Grade micrObial Sequences (FDA-ARGOS): Supporting development and validation of Infectious Disease Dx tests.</title>
        <authorList>
            <person name="Minogue T."/>
            <person name="Wolcott M."/>
            <person name="Wasieloski L."/>
            <person name="Aguilar W."/>
            <person name="Moore D."/>
            <person name="Jaissle J."/>
            <person name="Tallon L."/>
            <person name="Sadzewicz L."/>
            <person name="Zhao X."/>
            <person name="Boylan J."/>
            <person name="Ott S."/>
            <person name="Bowen H."/>
            <person name="Vavikolanu K."/>
            <person name="Mehta A."/>
            <person name="Aluvathingal J."/>
            <person name="Nadendla S."/>
            <person name="Yan Y."/>
            <person name="Sichtig H."/>
        </authorList>
    </citation>
    <scope>NUCLEOTIDE SEQUENCE [LARGE SCALE GENOMIC DNA]</scope>
    <source>
        <strain evidence="1 3">FDAARGOS_949</strain>
    </source>
</reference>
<proteinExistence type="predicted"/>
<gene>
    <name evidence="1" type="ORF">I6H06_03100</name>
    <name evidence="2" type="ORF">NFI99_01670</name>
</gene>
<dbReference type="SUPFAM" id="SSF47240">
    <property type="entry name" value="Ferritin-like"/>
    <property type="match status" value="1"/>
</dbReference>
<dbReference type="Gene3D" id="1.20.1260.10">
    <property type="match status" value="1"/>
</dbReference>
<sequence>MIGNDTPTDKHLNDWLRDAHAMEQQAETMLSAMAKRLEHYPDLKQRIEQHITQTQEQSRLVRECLERRGSDTSSLKDLGAKSGAAMQGFFGMFAPDEVVKSGIAGYTFEHFEIASYRALISAARDVGDAETAAVCERILPEEIAMAQWLETHLPAVTDAYLARSRADVTAKR</sequence>
<keyword evidence="4" id="KW-1185">Reference proteome</keyword>
<evidence type="ECO:0000313" key="4">
    <source>
        <dbReference type="Proteomes" id="UP001056386"/>
    </source>
</evidence>
<organism evidence="1 3">
    <name type="scientific">Burkholderia glumae</name>
    <name type="common">Pseudomonas glumae</name>
    <dbReference type="NCBI Taxonomy" id="337"/>
    <lineage>
        <taxon>Bacteria</taxon>
        <taxon>Pseudomonadati</taxon>
        <taxon>Pseudomonadota</taxon>
        <taxon>Betaproteobacteria</taxon>
        <taxon>Burkholderiales</taxon>
        <taxon>Burkholderiaceae</taxon>
        <taxon>Burkholderia</taxon>
    </lineage>
</organism>
<evidence type="ECO:0000313" key="3">
    <source>
        <dbReference type="Proteomes" id="UP000594892"/>
    </source>
</evidence>
<evidence type="ECO:0000313" key="2">
    <source>
        <dbReference type="EMBL" id="USS43220.1"/>
    </source>
</evidence>
<protein>
    <submittedName>
        <fullName evidence="1">Ferritin-like domain-containing protein</fullName>
    </submittedName>
</protein>
<dbReference type="AlphaFoldDB" id="A0AAQ0BRV4"/>
<name>A0AAQ0BRV4_BURGL</name>
<dbReference type="Proteomes" id="UP000594892">
    <property type="component" value="Chromosome 1"/>
</dbReference>
<dbReference type="CDD" id="cd00657">
    <property type="entry name" value="Ferritin_like"/>
    <property type="match status" value="1"/>
</dbReference>